<evidence type="ECO:0000313" key="3">
    <source>
        <dbReference type="Proteomes" id="UP001634007"/>
    </source>
</evidence>
<name>A0ABD3LYD8_EUCGL</name>
<feature type="region of interest" description="Disordered" evidence="1">
    <location>
        <begin position="184"/>
        <end position="212"/>
    </location>
</feature>
<accession>A0ABD3LYD8</accession>
<protein>
    <submittedName>
        <fullName evidence="2">Uncharacterized protein</fullName>
    </submittedName>
</protein>
<feature type="compositionally biased region" description="Low complexity" evidence="1">
    <location>
        <begin position="194"/>
        <end position="204"/>
    </location>
</feature>
<dbReference type="AlphaFoldDB" id="A0ABD3LYD8"/>
<dbReference type="PANTHER" id="PTHR12111:SF1">
    <property type="entry name" value="SPLICING FACTOR YJU2"/>
    <property type="match status" value="1"/>
</dbReference>
<dbReference type="Pfam" id="PF04502">
    <property type="entry name" value="Saf4_Yju2"/>
    <property type="match status" value="1"/>
</dbReference>
<keyword evidence="3" id="KW-1185">Reference proteome</keyword>
<gene>
    <name evidence="2" type="ORF">ACJRO7_002002</name>
</gene>
<dbReference type="EMBL" id="JBJKBG010000001">
    <property type="protein sequence ID" value="KAL3754836.1"/>
    <property type="molecule type" value="Genomic_DNA"/>
</dbReference>
<sequence length="264" mass="29979">MGGRKALKKYYRPSFDPSELPRFGRPKSGQIKGTEFNSRKEVIISEMYLGILIFGFYFKCTNCSAELTIKTDLQNSVYIVELGVMRNFEPRHKQDEVMENENRRREAKEMGDAMKEIDILARLDELKSMKSRHATVDVDAILEVLQGTSAAQENKRSKEDEALLKSIVLHTSKDFVRRIEDEDFKEEEDLTRPSTSNDDSTSNTLKKTKLSEKFSDKPMDSLTTATSSVPIVVVKKVAPSVSIGLQSLLLNYGSCDDDDDWNMV</sequence>
<evidence type="ECO:0000256" key="1">
    <source>
        <dbReference type="SAM" id="MobiDB-lite"/>
    </source>
</evidence>
<organism evidence="2 3">
    <name type="scientific">Eucalyptus globulus</name>
    <name type="common">Tasmanian blue gum</name>
    <dbReference type="NCBI Taxonomy" id="34317"/>
    <lineage>
        <taxon>Eukaryota</taxon>
        <taxon>Viridiplantae</taxon>
        <taxon>Streptophyta</taxon>
        <taxon>Embryophyta</taxon>
        <taxon>Tracheophyta</taxon>
        <taxon>Spermatophyta</taxon>
        <taxon>Magnoliopsida</taxon>
        <taxon>eudicotyledons</taxon>
        <taxon>Gunneridae</taxon>
        <taxon>Pentapetalae</taxon>
        <taxon>rosids</taxon>
        <taxon>malvids</taxon>
        <taxon>Myrtales</taxon>
        <taxon>Myrtaceae</taxon>
        <taxon>Myrtoideae</taxon>
        <taxon>Eucalypteae</taxon>
        <taxon>Eucalyptus</taxon>
    </lineage>
</organism>
<dbReference type="Proteomes" id="UP001634007">
    <property type="component" value="Unassembled WGS sequence"/>
</dbReference>
<evidence type="ECO:0000313" key="2">
    <source>
        <dbReference type="EMBL" id="KAL3754836.1"/>
    </source>
</evidence>
<comment type="caution">
    <text evidence="2">The sequence shown here is derived from an EMBL/GenBank/DDBJ whole genome shotgun (WGS) entry which is preliminary data.</text>
</comment>
<dbReference type="PANTHER" id="PTHR12111">
    <property type="entry name" value="SPLICING FACTOR YJU2"/>
    <property type="match status" value="1"/>
</dbReference>
<proteinExistence type="predicted"/>
<dbReference type="InterPro" id="IPR007590">
    <property type="entry name" value="Saf4/Yju2"/>
</dbReference>
<reference evidence="2 3" key="1">
    <citation type="submission" date="2024-11" db="EMBL/GenBank/DDBJ databases">
        <title>Chromosome-level genome assembly of Eucalyptus globulus Labill. provides insights into its genome evolution.</title>
        <authorList>
            <person name="Li X."/>
        </authorList>
    </citation>
    <scope>NUCLEOTIDE SEQUENCE [LARGE SCALE GENOMIC DNA]</scope>
    <source>
        <strain evidence="2">CL2024</strain>
        <tissue evidence="2">Fresh tender leaves</tissue>
    </source>
</reference>